<accession>A0A7C4M0X5</accession>
<dbReference type="GO" id="GO:0019843">
    <property type="term" value="F:rRNA binding"/>
    <property type="evidence" value="ECO:0007669"/>
    <property type="project" value="UniProtKB-UniRule"/>
</dbReference>
<dbReference type="InterPro" id="IPR005704">
    <property type="entry name" value="Ribosomal_uS3_bac-typ"/>
</dbReference>
<comment type="subunit">
    <text evidence="8">Part of the 30S ribosomal subunit. Forms a tight complex with proteins S10 and S14.</text>
</comment>
<dbReference type="Gene3D" id="3.30.300.20">
    <property type="match status" value="1"/>
</dbReference>
<dbReference type="InterPro" id="IPR009019">
    <property type="entry name" value="KH_sf_prok-type"/>
</dbReference>
<dbReference type="PROSITE" id="PS50823">
    <property type="entry name" value="KH_TYPE_2"/>
    <property type="match status" value="1"/>
</dbReference>
<feature type="domain" description="KH type-2" evidence="10">
    <location>
        <begin position="38"/>
        <end position="106"/>
    </location>
</feature>
<dbReference type="SUPFAM" id="SSF54821">
    <property type="entry name" value="Ribosomal protein S3 C-terminal domain"/>
    <property type="match status" value="1"/>
</dbReference>
<dbReference type="PROSITE" id="PS00548">
    <property type="entry name" value="RIBOSOMAL_S3"/>
    <property type="match status" value="1"/>
</dbReference>
<comment type="function">
    <text evidence="6 8">Binds the lower part of the 30S subunit head. Binds mRNA in the 70S ribosome, positioning it for translation.</text>
</comment>
<comment type="caution">
    <text evidence="11">The sequence shown here is derived from an EMBL/GenBank/DDBJ whole genome shotgun (WGS) entry which is preliminary data.</text>
</comment>
<dbReference type="EMBL" id="DSYQ01000015">
    <property type="protein sequence ID" value="HGT71250.1"/>
    <property type="molecule type" value="Genomic_DNA"/>
</dbReference>
<gene>
    <name evidence="8" type="primary">rpsC</name>
    <name evidence="11" type="ORF">ENT43_03255</name>
</gene>
<evidence type="ECO:0000256" key="1">
    <source>
        <dbReference type="ARBA" id="ARBA00010761"/>
    </source>
</evidence>
<dbReference type="InterPro" id="IPR036419">
    <property type="entry name" value="Ribosomal_S3_C_sf"/>
</dbReference>
<dbReference type="HAMAP" id="MF_01309_B">
    <property type="entry name" value="Ribosomal_uS3_B"/>
    <property type="match status" value="1"/>
</dbReference>
<dbReference type="SUPFAM" id="SSF54814">
    <property type="entry name" value="Prokaryotic type KH domain (KH-domain type II)"/>
    <property type="match status" value="1"/>
</dbReference>
<protein>
    <recommendedName>
        <fullName evidence="7 8">Small ribosomal subunit protein uS3</fullName>
    </recommendedName>
</protein>
<name>A0A7C4M0X5_UNCC3</name>
<dbReference type="Pfam" id="PF07650">
    <property type="entry name" value="KH_2"/>
    <property type="match status" value="1"/>
</dbReference>
<dbReference type="Gene3D" id="3.30.1140.32">
    <property type="entry name" value="Ribosomal protein S3, C-terminal domain"/>
    <property type="match status" value="1"/>
</dbReference>
<evidence type="ECO:0000259" key="10">
    <source>
        <dbReference type="PROSITE" id="PS50823"/>
    </source>
</evidence>
<dbReference type="GO" id="GO:0006412">
    <property type="term" value="P:translation"/>
    <property type="evidence" value="ECO:0007669"/>
    <property type="project" value="UniProtKB-UniRule"/>
</dbReference>
<dbReference type="Pfam" id="PF00189">
    <property type="entry name" value="Ribosomal_S3_C"/>
    <property type="match status" value="1"/>
</dbReference>
<sequence>MGQKVHPKIIRVGINRDWSSKWFATKDYAKFLLEDHKIRQIINKKHQNAGIADIEILRSANDAKVIIYTSKPGVLIGRGGAGIEIIKKEIQKVTKDKIGVAIEEVDLADNHAKLIGRNIADQIEKRIPYRRAIKQALENAMKSGVRGVRVRVSGRLNGAEIARSEPFIKGKIPLSSLREDIDYAHVPANTTYGVIGVKVWVYRKINSNK</sequence>
<evidence type="ECO:0000256" key="5">
    <source>
        <dbReference type="ARBA" id="ARBA00023274"/>
    </source>
</evidence>
<dbReference type="PANTHER" id="PTHR11760">
    <property type="entry name" value="30S/40S RIBOSOMAL PROTEIN S3"/>
    <property type="match status" value="1"/>
</dbReference>
<organism evidence="11">
    <name type="scientific">candidate division CPR3 bacterium</name>
    <dbReference type="NCBI Taxonomy" id="2268181"/>
    <lineage>
        <taxon>Bacteria</taxon>
        <taxon>Bacteria division CPR3</taxon>
    </lineage>
</organism>
<dbReference type="GO" id="GO:0003729">
    <property type="term" value="F:mRNA binding"/>
    <property type="evidence" value="ECO:0007669"/>
    <property type="project" value="UniProtKB-UniRule"/>
</dbReference>
<evidence type="ECO:0000256" key="4">
    <source>
        <dbReference type="ARBA" id="ARBA00022980"/>
    </source>
</evidence>
<dbReference type="GO" id="GO:0022627">
    <property type="term" value="C:cytosolic small ribosomal subunit"/>
    <property type="evidence" value="ECO:0007669"/>
    <property type="project" value="TreeGrafter"/>
</dbReference>
<evidence type="ECO:0000256" key="9">
    <source>
        <dbReference type="RuleBase" id="RU003624"/>
    </source>
</evidence>
<dbReference type="InterPro" id="IPR015946">
    <property type="entry name" value="KH_dom-like_a/b"/>
</dbReference>
<evidence type="ECO:0000256" key="6">
    <source>
        <dbReference type="ARBA" id="ARBA00024998"/>
    </source>
</evidence>
<evidence type="ECO:0000256" key="3">
    <source>
        <dbReference type="ARBA" id="ARBA00022884"/>
    </source>
</evidence>
<dbReference type="NCBIfam" id="TIGR01009">
    <property type="entry name" value="rpsC_bact"/>
    <property type="match status" value="1"/>
</dbReference>
<evidence type="ECO:0000256" key="7">
    <source>
        <dbReference type="ARBA" id="ARBA00035257"/>
    </source>
</evidence>
<keyword evidence="3 8" id="KW-0694">RNA-binding</keyword>
<reference evidence="11" key="1">
    <citation type="journal article" date="2020" name="mSystems">
        <title>Genome- and Community-Level Interaction Insights into Carbon Utilization and Element Cycling Functions of Hydrothermarchaeota in Hydrothermal Sediment.</title>
        <authorList>
            <person name="Zhou Z."/>
            <person name="Liu Y."/>
            <person name="Xu W."/>
            <person name="Pan J."/>
            <person name="Luo Z.H."/>
            <person name="Li M."/>
        </authorList>
    </citation>
    <scope>NUCLEOTIDE SEQUENCE [LARGE SCALE GENOMIC DNA]</scope>
    <source>
        <strain evidence="11">SpSt-579</strain>
    </source>
</reference>
<dbReference type="InterPro" id="IPR004044">
    <property type="entry name" value="KH_dom_type_2"/>
</dbReference>
<evidence type="ECO:0000256" key="2">
    <source>
        <dbReference type="ARBA" id="ARBA00022730"/>
    </source>
</evidence>
<dbReference type="InterPro" id="IPR057258">
    <property type="entry name" value="Ribosomal_uS3"/>
</dbReference>
<evidence type="ECO:0000256" key="8">
    <source>
        <dbReference type="HAMAP-Rule" id="MF_01309"/>
    </source>
</evidence>
<dbReference type="CDD" id="cd02412">
    <property type="entry name" value="KH-II_30S_S3"/>
    <property type="match status" value="1"/>
</dbReference>
<comment type="similarity">
    <text evidence="1 8 9">Belongs to the universal ribosomal protein uS3 family.</text>
</comment>
<keyword evidence="5 8" id="KW-0687">Ribonucleoprotein</keyword>
<keyword evidence="4 8" id="KW-0689">Ribosomal protein</keyword>
<dbReference type="InterPro" id="IPR018280">
    <property type="entry name" value="Ribosomal_uS3_CS"/>
</dbReference>
<proteinExistence type="inferred from homology"/>
<dbReference type="FunFam" id="3.30.300.20:FF:000001">
    <property type="entry name" value="30S ribosomal protein S3"/>
    <property type="match status" value="1"/>
</dbReference>
<evidence type="ECO:0000313" key="11">
    <source>
        <dbReference type="EMBL" id="HGT71250.1"/>
    </source>
</evidence>
<dbReference type="InterPro" id="IPR001351">
    <property type="entry name" value="Ribosomal_uS3_C"/>
</dbReference>
<keyword evidence="2 8" id="KW-0699">rRNA-binding</keyword>
<dbReference type="PANTHER" id="PTHR11760:SF19">
    <property type="entry name" value="SMALL RIBOSOMAL SUBUNIT PROTEIN US3C"/>
    <property type="match status" value="1"/>
</dbReference>
<dbReference type="AlphaFoldDB" id="A0A7C4M0X5"/>
<dbReference type="GO" id="GO:0003735">
    <property type="term" value="F:structural constituent of ribosome"/>
    <property type="evidence" value="ECO:0007669"/>
    <property type="project" value="InterPro"/>
</dbReference>